<dbReference type="InterPro" id="IPR036291">
    <property type="entry name" value="NAD(P)-bd_dom_sf"/>
</dbReference>
<feature type="coiled-coil region" evidence="1">
    <location>
        <begin position="69"/>
        <end position="96"/>
    </location>
</feature>
<dbReference type="Proteomes" id="UP000288758">
    <property type="component" value="Chromosome"/>
</dbReference>
<evidence type="ECO:0000256" key="1">
    <source>
        <dbReference type="SAM" id="Coils"/>
    </source>
</evidence>
<dbReference type="PANTHER" id="PTHR43544:SF2">
    <property type="entry name" value="OXIDOREDUCTASE"/>
    <property type="match status" value="1"/>
</dbReference>
<organism evidence="3 4">
    <name type="scientific">Corallococcus coralloides</name>
    <name type="common">Myxococcus coralloides</name>
    <dbReference type="NCBI Taxonomy" id="184914"/>
    <lineage>
        <taxon>Bacteria</taxon>
        <taxon>Pseudomonadati</taxon>
        <taxon>Myxococcota</taxon>
        <taxon>Myxococcia</taxon>
        <taxon>Myxococcales</taxon>
        <taxon>Cystobacterineae</taxon>
        <taxon>Myxococcaceae</taxon>
        <taxon>Corallococcus</taxon>
    </lineage>
</organism>
<dbReference type="Gene3D" id="3.40.50.720">
    <property type="entry name" value="NAD(P)-binding Rossmann-like Domain"/>
    <property type="match status" value="2"/>
</dbReference>
<accession>A0A410S193</accession>
<dbReference type="PANTHER" id="PTHR43544">
    <property type="entry name" value="SHORT-CHAIN DEHYDROGENASE/REDUCTASE"/>
    <property type="match status" value="1"/>
</dbReference>
<dbReference type="RefSeq" id="WP_128799171.1">
    <property type="nucleotide sequence ID" value="NZ_CP034669.1"/>
</dbReference>
<dbReference type="InterPro" id="IPR051468">
    <property type="entry name" value="Fungal_SecMetab_SDRs"/>
</dbReference>
<dbReference type="GO" id="GO:0016491">
    <property type="term" value="F:oxidoreductase activity"/>
    <property type="evidence" value="ECO:0007669"/>
    <property type="project" value="TreeGrafter"/>
</dbReference>
<dbReference type="Pfam" id="PF00106">
    <property type="entry name" value="adh_short"/>
    <property type="match status" value="1"/>
</dbReference>
<dbReference type="Pfam" id="PF13561">
    <property type="entry name" value="adh_short_C2"/>
    <property type="match status" value="1"/>
</dbReference>
<keyword evidence="1" id="KW-0175">Coiled coil</keyword>
<evidence type="ECO:0000256" key="2">
    <source>
        <dbReference type="SAM" id="MobiDB-lite"/>
    </source>
</evidence>
<dbReference type="InterPro" id="IPR002347">
    <property type="entry name" value="SDR_fam"/>
</dbReference>
<gene>
    <name evidence="3" type="ORF">EJ065_6373</name>
</gene>
<protein>
    <submittedName>
        <fullName evidence="3">Short-chain dehydrogenase/reductase</fullName>
    </submittedName>
</protein>
<evidence type="ECO:0000313" key="3">
    <source>
        <dbReference type="EMBL" id="QAT87902.1"/>
    </source>
</evidence>
<name>A0A410S193_CORCK</name>
<sequence>MKNLAVENLPPSSPEPDTALPPDIRAEDVRRATELLGTLAEHRVLLRRIPEEDHHALLAAAGRLVHPDKASKTRLANALKKERKDAQRANDRAVRSSTEIRMLRKAPVLTLPVLPAPPPEATPERLLEVPRKCYVCKVEFRKVHFFYDALCIPCGDLNYARRTQRADLTGHVALITGARVKIGFQASLMLLRSGATVIATTRFPQDAVHRYAREPDFADWAHRLQVHGLDLRHAPSVELFARHIEQTHERLDILINNAAQTVRRPPGFYQHLLDGELRDVDTLAPQLRALLAGHEACVAALRPALGPGDVGNASLPVANWRSSDPALGIHSSAALSLLPYAMEQEGDTQALFPQGRLDADLQQVDLRATNSWRLKLSEVRTAEMLEVHLVNAVAPFILCGKLKPLMLKDRSRPGHIVNVSAMEGSFSRWTKTDKHPHTNMAKAALNMMTLTSASDYARDNIFMNAADTGWVTDEDPAQHAERKVQELDFQPPLDILDGAARVVDPIITAVNTGEYVWGNFFKDYRPTDW</sequence>
<evidence type="ECO:0000313" key="4">
    <source>
        <dbReference type="Proteomes" id="UP000288758"/>
    </source>
</evidence>
<dbReference type="GO" id="GO:0005737">
    <property type="term" value="C:cytoplasm"/>
    <property type="evidence" value="ECO:0007669"/>
    <property type="project" value="TreeGrafter"/>
</dbReference>
<dbReference type="SUPFAM" id="SSF51735">
    <property type="entry name" value="NAD(P)-binding Rossmann-fold domains"/>
    <property type="match status" value="1"/>
</dbReference>
<dbReference type="EMBL" id="CP034669">
    <property type="protein sequence ID" value="QAT87902.1"/>
    <property type="molecule type" value="Genomic_DNA"/>
</dbReference>
<proteinExistence type="predicted"/>
<feature type="region of interest" description="Disordered" evidence="2">
    <location>
        <begin position="1"/>
        <end position="22"/>
    </location>
</feature>
<reference evidence="3 4" key="1">
    <citation type="submission" date="2018-12" db="EMBL/GenBank/DDBJ databases">
        <title>Complete Genome Sequence of the Corallopyronin A producing Myxobacterium Corallococcus coralloides B035.</title>
        <authorList>
            <person name="Bouhired S.M."/>
            <person name="Rupp O."/>
            <person name="Blom J."/>
            <person name="Schaeberle T.F."/>
            <person name="Kehraus S."/>
            <person name="Schiefer A."/>
            <person name="Pfarr K."/>
            <person name="Goesmann A."/>
            <person name="Hoerauf A."/>
            <person name="Koenig G.M."/>
        </authorList>
    </citation>
    <scope>NUCLEOTIDE SEQUENCE [LARGE SCALE GENOMIC DNA]</scope>
    <source>
        <strain evidence="3 4">B035</strain>
    </source>
</reference>
<dbReference type="AlphaFoldDB" id="A0A410S193"/>